<protein>
    <submittedName>
        <fullName evidence="2">Dehydrogenase (Flavoprotein)</fullName>
    </submittedName>
</protein>
<proteinExistence type="predicted"/>
<dbReference type="Gene3D" id="3.50.50.60">
    <property type="entry name" value="FAD/NAD(P)-binding domain"/>
    <property type="match status" value="1"/>
</dbReference>
<dbReference type="Pfam" id="PF01494">
    <property type="entry name" value="FAD_binding_3"/>
    <property type="match status" value="1"/>
</dbReference>
<dbReference type="InterPro" id="IPR036188">
    <property type="entry name" value="FAD/NAD-bd_sf"/>
</dbReference>
<evidence type="ECO:0000313" key="2">
    <source>
        <dbReference type="EMBL" id="SDD69789.1"/>
    </source>
</evidence>
<dbReference type="SUPFAM" id="SSF51905">
    <property type="entry name" value="FAD/NAD(P)-binding domain"/>
    <property type="match status" value="1"/>
</dbReference>
<dbReference type="PANTHER" id="PTHR42685">
    <property type="entry name" value="GERANYLGERANYL DIPHOSPHATE REDUCTASE"/>
    <property type="match status" value="1"/>
</dbReference>
<dbReference type="GO" id="GO:0071949">
    <property type="term" value="F:FAD binding"/>
    <property type="evidence" value="ECO:0007669"/>
    <property type="project" value="InterPro"/>
</dbReference>
<dbReference type="InterPro" id="IPR002938">
    <property type="entry name" value="FAD-bd"/>
</dbReference>
<dbReference type="InterPro" id="IPR050407">
    <property type="entry name" value="Geranylgeranyl_reductase"/>
</dbReference>
<dbReference type="RefSeq" id="WP_317042241.1">
    <property type="nucleotide sequence ID" value="NZ_FNAC01000048.1"/>
</dbReference>
<gene>
    <name evidence="2" type="ORF">SAMN04488104_104814</name>
</gene>
<dbReference type="PRINTS" id="PR00420">
    <property type="entry name" value="RNGMNOXGNASE"/>
</dbReference>
<reference evidence="3" key="1">
    <citation type="submission" date="2016-10" db="EMBL/GenBank/DDBJ databases">
        <authorList>
            <person name="Varghese N."/>
            <person name="Submissions S."/>
        </authorList>
    </citation>
    <scope>NUCLEOTIDE SEQUENCE [LARGE SCALE GENOMIC DNA]</scope>
    <source>
        <strain evidence="3">DSM 23095</strain>
    </source>
</reference>
<evidence type="ECO:0000259" key="1">
    <source>
        <dbReference type="Pfam" id="PF01494"/>
    </source>
</evidence>
<dbReference type="PROSITE" id="PS51257">
    <property type="entry name" value="PROKAR_LIPOPROTEIN"/>
    <property type="match status" value="1"/>
</dbReference>
<dbReference type="Proteomes" id="UP000199060">
    <property type="component" value="Unassembled WGS sequence"/>
</dbReference>
<feature type="domain" description="FAD-binding" evidence="1">
    <location>
        <begin position="6"/>
        <end position="295"/>
    </location>
</feature>
<dbReference type="EMBL" id="FNAC01000048">
    <property type="protein sequence ID" value="SDD69789.1"/>
    <property type="molecule type" value="Genomic_DNA"/>
</dbReference>
<name>A0A1G6WVH4_9BACT</name>
<evidence type="ECO:0000313" key="3">
    <source>
        <dbReference type="Proteomes" id="UP000199060"/>
    </source>
</evidence>
<accession>A0A1G6WVH4</accession>
<sequence length="371" mass="42090">MQSRKRVLVIGGGLAGLISSCVLAKNGVEVVLFEKKQYPFHRVCGEYISNEVIDFLTREGLLPAHIDFPKIGQFEFTDTHGKGSRTPLDLGGFGLSRYVLDYWLVQKAMQLGVTLLERSNVIDVIYDQTADKFELELAGGEKYLGDFVIAAHGKRSKIDKVLHRPFIEKRSPYIGVKYHINSDLDRSVVALHNFEGGYCGVNAIEDQKFNLCYLGSREQLRSYGSIDEMEKHVLMKNPALNRIFKESEFLFDKPEVINEINFEPKLPVENHLLMVGDAAGLITPLCGNGMAMAIHAGKIAAEAILSLQSRKEVEKYYTQNWNREFKRRLQVGRWTQRLFGSKFSSTIAYYILQKSPFLANQIIRNTHGKTF</sequence>
<dbReference type="PANTHER" id="PTHR42685:SF22">
    <property type="entry name" value="CONDITIONED MEDIUM FACTOR RECEPTOR 1"/>
    <property type="match status" value="1"/>
</dbReference>
<organism evidence="2 3">
    <name type="scientific">Algoriphagus faecimaris</name>
    <dbReference type="NCBI Taxonomy" id="686796"/>
    <lineage>
        <taxon>Bacteria</taxon>
        <taxon>Pseudomonadati</taxon>
        <taxon>Bacteroidota</taxon>
        <taxon>Cytophagia</taxon>
        <taxon>Cytophagales</taxon>
        <taxon>Cyclobacteriaceae</taxon>
        <taxon>Algoriphagus</taxon>
    </lineage>
</organism>
<keyword evidence="3" id="KW-1185">Reference proteome</keyword>
<dbReference type="STRING" id="686796.SAMN04488104_104814"/>
<dbReference type="AlphaFoldDB" id="A0A1G6WVH4"/>